<feature type="domain" description="3-hydroxyacyl-CoA dehydrogenase C-terminal" evidence="3">
    <location>
        <begin position="164"/>
        <end position="261"/>
    </location>
</feature>
<evidence type="ECO:0000313" key="5">
    <source>
        <dbReference type="Proteomes" id="UP001208017"/>
    </source>
</evidence>
<evidence type="ECO:0000256" key="2">
    <source>
        <dbReference type="ARBA" id="ARBA00009463"/>
    </source>
</evidence>
<dbReference type="PANTHER" id="PTHR48075">
    <property type="entry name" value="3-HYDROXYACYL-COA DEHYDROGENASE FAMILY PROTEIN"/>
    <property type="match status" value="1"/>
</dbReference>
<dbReference type="InterPro" id="IPR008927">
    <property type="entry name" value="6-PGluconate_DH-like_C_sf"/>
</dbReference>
<dbReference type="EMBL" id="JAPMLT010000017">
    <property type="protein sequence ID" value="MCX7572195.1"/>
    <property type="molecule type" value="Genomic_DNA"/>
</dbReference>
<accession>A0ABT3X5L0</accession>
<dbReference type="Proteomes" id="UP001208017">
    <property type="component" value="Unassembled WGS sequence"/>
</dbReference>
<dbReference type="InterPro" id="IPR006108">
    <property type="entry name" value="3HC_DH_C"/>
</dbReference>
<dbReference type="SUPFAM" id="SSF51735">
    <property type="entry name" value="NAD(P)-binding Rossmann-fold domains"/>
    <property type="match status" value="1"/>
</dbReference>
<reference evidence="4 5" key="1">
    <citation type="submission" date="2022-11" db="EMBL/GenBank/DDBJ databases">
        <title>Study of microbial diversity in lake waters.</title>
        <authorList>
            <person name="Zhang J."/>
        </authorList>
    </citation>
    <scope>NUCLEOTIDE SEQUENCE [LARGE SCALE GENOMIC DNA]</scope>
    <source>
        <strain evidence="4 5">DT12</strain>
    </source>
</reference>
<protein>
    <submittedName>
        <fullName evidence="4">3-hydroxyacyl-CoA dehydrogenase family protein</fullName>
    </submittedName>
</protein>
<evidence type="ECO:0000313" key="4">
    <source>
        <dbReference type="EMBL" id="MCX7572195.1"/>
    </source>
</evidence>
<name>A0ABT3X5L0_9BACL</name>
<sequence>MTTNKVLVLGDGVVAAELADAWRSKGLTVDGYLFDGPIPEWKQEPFELLNAQLAALDLTSYEAVVLAFSSEKAVVRHIARDLEHQVGADTLFLVSAMSCAATETASWLEHPERVIGFGYVPPFAGVKCAELSKPLQGLSQHADQAAGLFASLGVETAFVGDSAGLVMPRLVSAIINEAVTALMEGVASAADLDTAMKLGVNYPHGPLEWADRIGLDQVYATLRGVYEEQGEDRYRPAPLLRRMVLAGLYGRRSGYGGFYEYETENEVTEHA</sequence>
<comment type="caution">
    <text evidence="4">The sequence shown here is derived from an EMBL/GenBank/DDBJ whole genome shotgun (WGS) entry which is preliminary data.</text>
</comment>
<dbReference type="Gene3D" id="3.40.50.720">
    <property type="entry name" value="NAD(P)-binding Rossmann-like Domain"/>
    <property type="match status" value="1"/>
</dbReference>
<dbReference type="Pfam" id="PF00725">
    <property type="entry name" value="3HCDH"/>
    <property type="match status" value="1"/>
</dbReference>
<dbReference type="RefSeq" id="WP_267153446.1">
    <property type="nucleotide sequence ID" value="NZ_JAPMLT010000017.1"/>
</dbReference>
<dbReference type="InterPro" id="IPR013328">
    <property type="entry name" value="6PGD_dom2"/>
</dbReference>
<dbReference type="SUPFAM" id="SSF48179">
    <property type="entry name" value="6-phosphogluconate dehydrogenase C-terminal domain-like"/>
    <property type="match status" value="1"/>
</dbReference>
<comment type="similarity">
    <text evidence="2">Belongs to the 3-hydroxyacyl-CoA dehydrogenase family.</text>
</comment>
<evidence type="ECO:0000256" key="1">
    <source>
        <dbReference type="ARBA" id="ARBA00005086"/>
    </source>
</evidence>
<evidence type="ECO:0000259" key="3">
    <source>
        <dbReference type="Pfam" id="PF00725"/>
    </source>
</evidence>
<organism evidence="4 5">
    <name type="scientific">Tumebacillus lacus</name>
    <dbReference type="NCBI Taxonomy" id="2995335"/>
    <lineage>
        <taxon>Bacteria</taxon>
        <taxon>Bacillati</taxon>
        <taxon>Bacillota</taxon>
        <taxon>Bacilli</taxon>
        <taxon>Bacillales</taxon>
        <taxon>Alicyclobacillaceae</taxon>
        <taxon>Tumebacillus</taxon>
    </lineage>
</organism>
<comment type="pathway">
    <text evidence="1">Lipid metabolism; butanoate metabolism.</text>
</comment>
<dbReference type="Gene3D" id="1.10.1040.10">
    <property type="entry name" value="N-(1-d-carboxylethyl)-l-norvaline Dehydrogenase, domain 2"/>
    <property type="match status" value="1"/>
</dbReference>
<dbReference type="PANTHER" id="PTHR48075:SF5">
    <property type="entry name" value="3-HYDROXYBUTYRYL-COA DEHYDROGENASE"/>
    <property type="match status" value="1"/>
</dbReference>
<dbReference type="InterPro" id="IPR036291">
    <property type="entry name" value="NAD(P)-bd_dom_sf"/>
</dbReference>
<proteinExistence type="inferred from homology"/>
<keyword evidence="5" id="KW-1185">Reference proteome</keyword>
<gene>
    <name evidence="4" type="ORF">OS242_20005</name>
</gene>